<dbReference type="Proteomes" id="UP000019151">
    <property type="component" value="Chromosome"/>
</dbReference>
<dbReference type="eggNOG" id="COG0003">
    <property type="taxonomic scope" value="Bacteria"/>
</dbReference>
<dbReference type="HOGENOM" id="CLU_429468_0_0_0"/>
<dbReference type="Gene3D" id="3.40.50.300">
    <property type="entry name" value="P-loop containing nucleotide triphosphate hydrolases"/>
    <property type="match status" value="2"/>
</dbReference>
<dbReference type="PANTHER" id="PTHR10803:SF3">
    <property type="entry name" value="ATPASE GET3"/>
    <property type="match status" value="1"/>
</dbReference>
<dbReference type="EC" id="7.3.2.7" evidence="3"/>
<gene>
    <name evidence="6" type="ORF">J421_0942</name>
</gene>
<dbReference type="PANTHER" id="PTHR10803">
    <property type="entry name" value="ARSENICAL PUMP-DRIVING ATPASE ARSENITE-TRANSLOCATING ATPASE"/>
    <property type="match status" value="1"/>
</dbReference>
<evidence type="ECO:0000256" key="3">
    <source>
        <dbReference type="ARBA" id="ARBA00066752"/>
    </source>
</evidence>
<evidence type="ECO:0000256" key="4">
    <source>
        <dbReference type="SAM" id="MobiDB-lite"/>
    </source>
</evidence>
<evidence type="ECO:0000259" key="5">
    <source>
        <dbReference type="Pfam" id="PF02374"/>
    </source>
</evidence>
<dbReference type="InterPro" id="IPR025723">
    <property type="entry name" value="ArsA/GET3_ATPase-like"/>
</dbReference>
<evidence type="ECO:0000313" key="7">
    <source>
        <dbReference type="Proteomes" id="UP000019151"/>
    </source>
</evidence>
<proteinExistence type="inferred from homology"/>
<dbReference type="SUPFAM" id="SSF52540">
    <property type="entry name" value="P-loop containing nucleoside triphosphate hydrolases"/>
    <property type="match status" value="2"/>
</dbReference>
<dbReference type="KEGG" id="gba:J421_0942"/>
<protein>
    <recommendedName>
        <fullName evidence="3">arsenite-transporting ATPase</fullName>
        <ecNumber evidence="3">7.3.2.7</ecNumber>
    </recommendedName>
</protein>
<dbReference type="GO" id="GO:0016887">
    <property type="term" value="F:ATP hydrolysis activity"/>
    <property type="evidence" value="ECO:0007669"/>
    <property type="project" value="InterPro"/>
</dbReference>
<dbReference type="CDD" id="cd02035">
    <property type="entry name" value="ArsA"/>
    <property type="match status" value="2"/>
</dbReference>
<keyword evidence="7" id="KW-1185">Reference proteome</keyword>
<feature type="domain" description="ArsA/GET3 Anion-transporting ATPase-like" evidence="5">
    <location>
        <begin position="7"/>
        <end position="225"/>
    </location>
</feature>
<accession>W0RBJ6</accession>
<dbReference type="EMBL" id="CP007128">
    <property type="protein sequence ID" value="AHG88479.1"/>
    <property type="molecule type" value="Genomic_DNA"/>
</dbReference>
<dbReference type="PATRIC" id="fig|861299.3.peg.957"/>
<reference evidence="6 7" key="1">
    <citation type="journal article" date="2014" name="Genome Announc.">
        <title>Genome Sequence and Methylome of Soil Bacterium Gemmatirosa kalamazoonensis KBS708T, a Member of the Rarely Cultivated Gemmatimonadetes Phylum.</title>
        <authorList>
            <person name="Debruyn J.M."/>
            <person name="Radosevich M."/>
            <person name="Wommack K.E."/>
            <person name="Polson S.W."/>
            <person name="Hauser L.J."/>
            <person name="Fawaz M.N."/>
            <person name="Korlach J."/>
            <person name="Tsai Y.C."/>
        </authorList>
    </citation>
    <scope>NUCLEOTIDE SEQUENCE [LARGE SCALE GENOMIC DNA]</scope>
    <source>
        <strain evidence="6 7">KBS708</strain>
    </source>
</reference>
<evidence type="ECO:0000256" key="2">
    <source>
        <dbReference type="ARBA" id="ARBA00052296"/>
    </source>
</evidence>
<sequence>MGLRAATRAPTLLLSTDPAGTLGDVLGAGPLSAEPARVADGLDALQLDAAAHRAAFLARWRAVLVTIIDRGTYLDRDDIEPLVDATFPGADEIFAVLHLGELLHDARWSRYERLVVDTAPTGHTLRLLELPRTFDALLALLEAMQEKHRFMVRALVHRYRADAADAFLRDMRARATALRDALRDPARTAAVVVTRDEPVVAAETARLVRALGEREIAVAAIVVNAAEGEPDVPNAFVVPRLDPPRGVDGLRAWAEAMHEHEPQRTRRTQRKPLEGFSSASSASSAVQLEALVRPLTVVAGKGGVGKTTVACALAVATAAPDRPTLLVSTDPAPSVGDALGIDVPDAETPVPGVPGLAARQMDAGAAFARLVASYQERIDEVFGGLVSHGVDAAHDRAIVRELLALAPPGVDELYALAELGATLEEGRWAQVIVDPAPTGHLLRLLEMPALALGWTHQLMRLILKYREVGGLAEAGEELLRFARRTRALGAMLGDAARAGVLVVTLDEPVVRAESARLIDAVRARGMDVVGVLRNRAAAPGPDMSAPAVPGLLGVDALRAWAARWTIAVRDRD</sequence>
<dbReference type="Pfam" id="PF02374">
    <property type="entry name" value="ArsA_ATPase"/>
    <property type="match status" value="2"/>
</dbReference>
<dbReference type="InParanoid" id="W0RBJ6"/>
<comment type="catalytic activity">
    <reaction evidence="2">
        <text>arsenite(in) + ATP + H2O = arsenite(out) + ADP + phosphate + H(+)</text>
        <dbReference type="Rhea" id="RHEA:11348"/>
        <dbReference type="ChEBI" id="CHEBI:15377"/>
        <dbReference type="ChEBI" id="CHEBI:15378"/>
        <dbReference type="ChEBI" id="CHEBI:29242"/>
        <dbReference type="ChEBI" id="CHEBI:30616"/>
        <dbReference type="ChEBI" id="CHEBI:43474"/>
        <dbReference type="ChEBI" id="CHEBI:456216"/>
        <dbReference type="EC" id="7.3.2.7"/>
    </reaction>
</comment>
<organism evidence="6 7">
    <name type="scientific">Gemmatirosa kalamazoonensis</name>
    <dbReference type="NCBI Taxonomy" id="861299"/>
    <lineage>
        <taxon>Bacteria</taxon>
        <taxon>Pseudomonadati</taxon>
        <taxon>Gemmatimonadota</taxon>
        <taxon>Gemmatimonadia</taxon>
        <taxon>Gemmatimonadales</taxon>
        <taxon>Gemmatimonadaceae</taxon>
        <taxon>Gemmatirosa</taxon>
    </lineage>
</organism>
<feature type="domain" description="ArsA/GET3 Anion-transporting ATPase-like" evidence="5">
    <location>
        <begin position="297"/>
        <end position="535"/>
    </location>
</feature>
<dbReference type="OrthoDB" id="9780677at2"/>
<dbReference type="GO" id="GO:0005524">
    <property type="term" value="F:ATP binding"/>
    <property type="evidence" value="ECO:0007669"/>
    <property type="project" value="InterPro"/>
</dbReference>
<feature type="region of interest" description="Disordered" evidence="4">
    <location>
        <begin position="258"/>
        <end position="278"/>
    </location>
</feature>
<name>W0RBJ6_9BACT</name>
<evidence type="ECO:0000313" key="6">
    <source>
        <dbReference type="EMBL" id="AHG88479.1"/>
    </source>
</evidence>
<dbReference type="InterPro" id="IPR027417">
    <property type="entry name" value="P-loop_NTPase"/>
</dbReference>
<evidence type="ECO:0000256" key="1">
    <source>
        <dbReference type="ARBA" id="ARBA00011040"/>
    </source>
</evidence>
<dbReference type="STRING" id="861299.J421_0942"/>
<comment type="similarity">
    <text evidence="1">Belongs to the arsA ATPase family.</text>
</comment>
<dbReference type="AlphaFoldDB" id="W0RBJ6"/>
<dbReference type="GO" id="GO:0015446">
    <property type="term" value="F:ATPase-coupled arsenite transmembrane transporter activity"/>
    <property type="evidence" value="ECO:0007669"/>
    <property type="project" value="UniProtKB-EC"/>
</dbReference>
<dbReference type="InterPro" id="IPR016300">
    <property type="entry name" value="ATPase_ArsA/GET3"/>
</dbReference>